<dbReference type="InterPro" id="IPR003439">
    <property type="entry name" value="ABC_transporter-like_ATP-bd"/>
</dbReference>
<evidence type="ECO:0000256" key="5">
    <source>
        <dbReference type="ARBA" id="ARBA00022840"/>
    </source>
</evidence>
<dbReference type="PROSITE" id="PS50893">
    <property type="entry name" value="ABC_TRANSPORTER_2"/>
    <property type="match status" value="1"/>
</dbReference>
<accession>A0ABV6N6N6</accession>
<dbReference type="InterPro" id="IPR003593">
    <property type="entry name" value="AAA+_ATPase"/>
</dbReference>
<evidence type="ECO:0000256" key="6">
    <source>
        <dbReference type="ARBA" id="ARBA00023251"/>
    </source>
</evidence>
<dbReference type="GO" id="GO:0005524">
    <property type="term" value="F:ATP binding"/>
    <property type="evidence" value="ECO:0007669"/>
    <property type="project" value="UniProtKB-KW"/>
</dbReference>
<dbReference type="Gene3D" id="3.40.50.300">
    <property type="entry name" value="P-loop containing nucleotide triphosphate hydrolases"/>
    <property type="match status" value="1"/>
</dbReference>
<dbReference type="EMBL" id="JBHLUD010000015">
    <property type="protein sequence ID" value="MFC0548117.1"/>
    <property type="molecule type" value="Genomic_DNA"/>
</dbReference>
<dbReference type="InterPro" id="IPR050763">
    <property type="entry name" value="ABC_transporter_ATP-binding"/>
</dbReference>
<dbReference type="Proteomes" id="UP001589810">
    <property type="component" value="Unassembled WGS sequence"/>
</dbReference>
<sequence>MIIEVEGLRKRYGPRKAVDGVTLSVREGEFFGVLGPNGAGKSTLVEIIEGLRPADSGTVRVLGRPSWPRDLDLLARLGIQTQSSAFFTRHTAREHLRRVAALHRVSSVKADGVLTLVGLDDSADTRVEKLSGGQRQRLAIASALTHDPELLFLDEPTAALDPLARKQLWGLLKSLSDRTVIYTTHHLDEAETLCDRVAIIQRGQIVAVDTPVGLRERTGTATLEDAYLALVAA</sequence>
<comment type="similarity">
    <text evidence="2">Belongs to the ABC transporter superfamily.</text>
</comment>
<evidence type="ECO:0000259" key="7">
    <source>
        <dbReference type="PROSITE" id="PS50893"/>
    </source>
</evidence>
<evidence type="ECO:0000256" key="3">
    <source>
        <dbReference type="ARBA" id="ARBA00022448"/>
    </source>
</evidence>
<dbReference type="InterPro" id="IPR017871">
    <property type="entry name" value="ABC_transporter-like_CS"/>
</dbReference>
<protein>
    <submittedName>
        <fullName evidence="8">ABC transporter ATP-binding protein</fullName>
    </submittedName>
</protein>
<organism evidence="8 9">
    <name type="scientific">Kutzneria chonburiensis</name>
    <dbReference type="NCBI Taxonomy" id="1483604"/>
    <lineage>
        <taxon>Bacteria</taxon>
        <taxon>Bacillati</taxon>
        <taxon>Actinomycetota</taxon>
        <taxon>Actinomycetes</taxon>
        <taxon>Pseudonocardiales</taxon>
        <taxon>Pseudonocardiaceae</taxon>
        <taxon>Kutzneria</taxon>
    </lineage>
</organism>
<evidence type="ECO:0000256" key="4">
    <source>
        <dbReference type="ARBA" id="ARBA00022741"/>
    </source>
</evidence>
<keyword evidence="5 8" id="KW-0067">ATP-binding</keyword>
<dbReference type="PANTHER" id="PTHR42711:SF5">
    <property type="entry name" value="ABC TRANSPORTER ATP-BINDING PROTEIN NATA"/>
    <property type="match status" value="1"/>
</dbReference>
<dbReference type="Pfam" id="PF00005">
    <property type="entry name" value="ABC_tran"/>
    <property type="match status" value="1"/>
</dbReference>
<keyword evidence="4" id="KW-0547">Nucleotide-binding</keyword>
<keyword evidence="6" id="KW-0046">Antibiotic resistance</keyword>
<name>A0ABV6N6N6_9PSEU</name>
<keyword evidence="9" id="KW-1185">Reference proteome</keyword>
<keyword evidence="3" id="KW-0813">Transport</keyword>
<dbReference type="SMART" id="SM00382">
    <property type="entry name" value="AAA"/>
    <property type="match status" value="1"/>
</dbReference>
<evidence type="ECO:0000256" key="1">
    <source>
        <dbReference type="ARBA" id="ARBA00004202"/>
    </source>
</evidence>
<dbReference type="PANTHER" id="PTHR42711">
    <property type="entry name" value="ABC TRANSPORTER ATP-BINDING PROTEIN"/>
    <property type="match status" value="1"/>
</dbReference>
<evidence type="ECO:0000256" key="2">
    <source>
        <dbReference type="ARBA" id="ARBA00005417"/>
    </source>
</evidence>
<dbReference type="PROSITE" id="PS00211">
    <property type="entry name" value="ABC_TRANSPORTER_1"/>
    <property type="match status" value="1"/>
</dbReference>
<comment type="subcellular location">
    <subcellularLocation>
        <location evidence="1">Cell membrane</location>
        <topology evidence="1">Peripheral membrane protein</topology>
    </subcellularLocation>
</comment>
<dbReference type="InterPro" id="IPR027417">
    <property type="entry name" value="P-loop_NTPase"/>
</dbReference>
<dbReference type="CDD" id="cd03230">
    <property type="entry name" value="ABC_DR_subfamily_A"/>
    <property type="match status" value="1"/>
</dbReference>
<reference evidence="8 9" key="1">
    <citation type="submission" date="2024-09" db="EMBL/GenBank/DDBJ databases">
        <authorList>
            <person name="Sun Q."/>
            <person name="Mori K."/>
        </authorList>
    </citation>
    <scope>NUCLEOTIDE SEQUENCE [LARGE SCALE GENOMIC DNA]</scope>
    <source>
        <strain evidence="8 9">TBRC 1432</strain>
    </source>
</reference>
<dbReference type="RefSeq" id="WP_379794585.1">
    <property type="nucleotide sequence ID" value="NZ_JBHLUD010000015.1"/>
</dbReference>
<feature type="domain" description="ABC transporter" evidence="7">
    <location>
        <begin position="3"/>
        <end position="227"/>
    </location>
</feature>
<gene>
    <name evidence="8" type="ORF">ACFFH7_41885</name>
</gene>
<proteinExistence type="inferred from homology"/>
<dbReference type="SUPFAM" id="SSF52540">
    <property type="entry name" value="P-loop containing nucleoside triphosphate hydrolases"/>
    <property type="match status" value="1"/>
</dbReference>
<evidence type="ECO:0000313" key="9">
    <source>
        <dbReference type="Proteomes" id="UP001589810"/>
    </source>
</evidence>
<evidence type="ECO:0000313" key="8">
    <source>
        <dbReference type="EMBL" id="MFC0548117.1"/>
    </source>
</evidence>
<comment type="caution">
    <text evidence="8">The sequence shown here is derived from an EMBL/GenBank/DDBJ whole genome shotgun (WGS) entry which is preliminary data.</text>
</comment>